<keyword evidence="5" id="KW-1185">Reference proteome</keyword>
<dbReference type="PANTHER" id="PTHR30055:SF237">
    <property type="entry name" value="TRANSCRIPTIONAL REPRESSOR MCE3R"/>
    <property type="match status" value="1"/>
</dbReference>
<dbReference type="Proteomes" id="UP000679690">
    <property type="component" value="Unassembled WGS sequence"/>
</dbReference>
<dbReference type="PRINTS" id="PR00455">
    <property type="entry name" value="HTHTETR"/>
</dbReference>
<keyword evidence="1 2" id="KW-0238">DNA-binding</keyword>
<protein>
    <submittedName>
        <fullName evidence="4">TetR/AcrR family transcriptional regulator</fullName>
    </submittedName>
</protein>
<dbReference type="InterPro" id="IPR050109">
    <property type="entry name" value="HTH-type_TetR-like_transc_reg"/>
</dbReference>
<evidence type="ECO:0000313" key="4">
    <source>
        <dbReference type="EMBL" id="MBO3738660.1"/>
    </source>
</evidence>
<dbReference type="Pfam" id="PF00440">
    <property type="entry name" value="TetR_N"/>
    <property type="match status" value="1"/>
</dbReference>
<dbReference type="Gene3D" id="1.10.357.10">
    <property type="entry name" value="Tetracycline Repressor, domain 2"/>
    <property type="match status" value="1"/>
</dbReference>
<reference evidence="4 5" key="1">
    <citation type="submission" date="2021-03" db="EMBL/GenBank/DDBJ databases">
        <title>Actinoplanes flavus sp. nov., a novel actinomycete isolated from Coconut Palm rhizosphere soil.</title>
        <authorList>
            <person name="Luo X."/>
        </authorList>
    </citation>
    <scope>NUCLEOTIDE SEQUENCE [LARGE SCALE GENOMIC DNA]</scope>
    <source>
        <strain evidence="4 5">NEAU-H7</strain>
    </source>
</reference>
<feature type="DNA-binding region" description="H-T-H motif" evidence="2">
    <location>
        <begin position="33"/>
        <end position="52"/>
    </location>
</feature>
<dbReference type="PROSITE" id="PS50977">
    <property type="entry name" value="HTH_TETR_2"/>
    <property type="match status" value="1"/>
</dbReference>
<evidence type="ECO:0000259" key="3">
    <source>
        <dbReference type="PROSITE" id="PS50977"/>
    </source>
</evidence>
<dbReference type="SUPFAM" id="SSF46689">
    <property type="entry name" value="Homeodomain-like"/>
    <property type="match status" value="1"/>
</dbReference>
<accession>A0ABS3UIP7</accession>
<dbReference type="EMBL" id="JAGFNS010000008">
    <property type="protein sequence ID" value="MBO3738660.1"/>
    <property type="molecule type" value="Genomic_DNA"/>
</dbReference>
<evidence type="ECO:0000256" key="2">
    <source>
        <dbReference type="PROSITE-ProRule" id="PRU00335"/>
    </source>
</evidence>
<gene>
    <name evidence="4" type="ORF">J5X75_14125</name>
</gene>
<dbReference type="InterPro" id="IPR009057">
    <property type="entry name" value="Homeodomain-like_sf"/>
</dbReference>
<proteinExistence type="predicted"/>
<sequence>MARTVGSDAEQTRRRILDETTALFVERGYAGTSIRDISERLGMTKGALYYHFTSKEDLLHAIVAPLLNGLRAFVEDVRDAGTVRAELVRELVDLLDANAPLVRSLSSDPAVSRSKLEGRGAGAPFTELAQILSGTDDSDALRGRCAMGLIFASVIGPPQHQGLDDSDDGNRRLTEPEKRFVTAAAVAVLALPAP</sequence>
<evidence type="ECO:0000313" key="5">
    <source>
        <dbReference type="Proteomes" id="UP000679690"/>
    </source>
</evidence>
<organism evidence="4 5">
    <name type="scientific">Actinoplanes flavus</name>
    <dbReference type="NCBI Taxonomy" id="2820290"/>
    <lineage>
        <taxon>Bacteria</taxon>
        <taxon>Bacillati</taxon>
        <taxon>Actinomycetota</taxon>
        <taxon>Actinomycetes</taxon>
        <taxon>Micromonosporales</taxon>
        <taxon>Micromonosporaceae</taxon>
        <taxon>Actinoplanes</taxon>
    </lineage>
</organism>
<dbReference type="RefSeq" id="WP_208467819.1">
    <property type="nucleotide sequence ID" value="NZ_JAGFNS010000008.1"/>
</dbReference>
<dbReference type="PANTHER" id="PTHR30055">
    <property type="entry name" value="HTH-TYPE TRANSCRIPTIONAL REGULATOR RUTR"/>
    <property type="match status" value="1"/>
</dbReference>
<dbReference type="InterPro" id="IPR001647">
    <property type="entry name" value="HTH_TetR"/>
</dbReference>
<evidence type="ECO:0000256" key="1">
    <source>
        <dbReference type="ARBA" id="ARBA00023125"/>
    </source>
</evidence>
<comment type="caution">
    <text evidence="4">The sequence shown here is derived from an EMBL/GenBank/DDBJ whole genome shotgun (WGS) entry which is preliminary data.</text>
</comment>
<name>A0ABS3UIP7_9ACTN</name>
<feature type="domain" description="HTH tetR-type" evidence="3">
    <location>
        <begin position="10"/>
        <end position="70"/>
    </location>
</feature>